<proteinExistence type="predicted"/>
<accession>A0A9P0A3E9</accession>
<feature type="compositionally biased region" description="Low complexity" evidence="1">
    <location>
        <begin position="277"/>
        <end position="307"/>
    </location>
</feature>
<gene>
    <name evidence="2" type="ORF">BEMITA_LOCUS2611</name>
</gene>
<reference evidence="2" key="1">
    <citation type="submission" date="2021-12" db="EMBL/GenBank/DDBJ databases">
        <authorList>
            <person name="King R."/>
        </authorList>
    </citation>
    <scope>NUCLEOTIDE SEQUENCE</scope>
</reference>
<evidence type="ECO:0000256" key="1">
    <source>
        <dbReference type="SAM" id="MobiDB-lite"/>
    </source>
</evidence>
<feature type="region of interest" description="Disordered" evidence="1">
    <location>
        <begin position="206"/>
        <end position="307"/>
    </location>
</feature>
<name>A0A9P0A3E9_BEMTA</name>
<feature type="compositionally biased region" description="Basic residues" evidence="1">
    <location>
        <begin position="256"/>
        <end position="275"/>
    </location>
</feature>
<keyword evidence="3" id="KW-1185">Reference proteome</keyword>
<evidence type="ECO:0000313" key="2">
    <source>
        <dbReference type="EMBL" id="CAH0383138.1"/>
    </source>
</evidence>
<organism evidence="2 3">
    <name type="scientific">Bemisia tabaci</name>
    <name type="common">Sweetpotato whitefly</name>
    <name type="synonym">Aleurodes tabaci</name>
    <dbReference type="NCBI Taxonomy" id="7038"/>
    <lineage>
        <taxon>Eukaryota</taxon>
        <taxon>Metazoa</taxon>
        <taxon>Ecdysozoa</taxon>
        <taxon>Arthropoda</taxon>
        <taxon>Hexapoda</taxon>
        <taxon>Insecta</taxon>
        <taxon>Pterygota</taxon>
        <taxon>Neoptera</taxon>
        <taxon>Paraneoptera</taxon>
        <taxon>Hemiptera</taxon>
        <taxon>Sternorrhyncha</taxon>
        <taxon>Aleyrodoidea</taxon>
        <taxon>Aleyrodidae</taxon>
        <taxon>Aleyrodinae</taxon>
        <taxon>Bemisia</taxon>
    </lineage>
</organism>
<dbReference type="EMBL" id="OU963871">
    <property type="protein sequence ID" value="CAH0383138.1"/>
    <property type="molecule type" value="Genomic_DNA"/>
</dbReference>
<sequence length="307" mass="35896">MMSDIGEKVCKASEDHQMRHFSRKELPLSSQFMYSCRVDSCAACSILLSVYSELCSQSWRRLRGLFWLRGHIRRAILDRKQLPHQERRTKALLLRHDIRLFLQHPARRRLAHDNARMASSYSPYRDARFGSKRIRGERKFRYRIIRCNCRHYVDYLKYGKTYGRWWDLSYNWMSDDCPLYAPFNSNSKVNTKEFTLYDKHKIPAELAPLDRQVDPPSAQDQRRRLESQTSSDSDSSYVWFNSGSFSDSSVQSTSPTRRRSTSSPNRRRASTRHKNASSPTLSPSHSRSKSSPSVRLSPNSRSSRGEV</sequence>
<protein>
    <submittedName>
        <fullName evidence="2">Uncharacterized protein</fullName>
    </submittedName>
</protein>
<dbReference type="AlphaFoldDB" id="A0A9P0A3E9"/>
<feature type="compositionally biased region" description="Polar residues" evidence="1">
    <location>
        <begin position="238"/>
        <end position="247"/>
    </location>
</feature>
<evidence type="ECO:0000313" key="3">
    <source>
        <dbReference type="Proteomes" id="UP001152759"/>
    </source>
</evidence>
<dbReference type="Proteomes" id="UP001152759">
    <property type="component" value="Chromosome 10"/>
</dbReference>